<reference evidence="1 2" key="1">
    <citation type="submission" date="2021-03" db="EMBL/GenBank/DDBJ databases">
        <title>Genomic Encyclopedia of Type Strains, Phase IV (KMG-IV): sequencing the most valuable type-strain genomes for metagenomic binning, comparative biology and taxonomic classification.</title>
        <authorList>
            <person name="Goeker M."/>
        </authorList>
    </citation>
    <scope>NUCLEOTIDE SEQUENCE [LARGE SCALE GENOMIC DNA]</scope>
    <source>
        <strain evidence="1 2">DSM 1289</strain>
    </source>
</reference>
<dbReference type="EMBL" id="JAGGJX010000001">
    <property type="protein sequence ID" value="MBP1853717.1"/>
    <property type="molecule type" value="Genomic_DNA"/>
</dbReference>
<dbReference type="RefSeq" id="WP_209455375.1">
    <property type="nucleotide sequence ID" value="NZ_BAAACS010000017.1"/>
</dbReference>
<organism evidence="1 2">
    <name type="scientific">Metaclostridioides mangenotii</name>
    <dbReference type="NCBI Taxonomy" id="1540"/>
    <lineage>
        <taxon>Bacteria</taxon>
        <taxon>Bacillati</taxon>
        <taxon>Bacillota</taxon>
        <taxon>Clostridia</taxon>
        <taxon>Peptostreptococcales</taxon>
        <taxon>Peptostreptococcaceae</taxon>
        <taxon>Metaclostridioides</taxon>
    </lineage>
</organism>
<evidence type="ECO:0000313" key="2">
    <source>
        <dbReference type="Proteomes" id="UP000767291"/>
    </source>
</evidence>
<proteinExistence type="predicted"/>
<keyword evidence="2" id="KW-1185">Reference proteome</keyword>
<evidence type="ECO:0008006" key="3">
    <source>
        <dbReference type="Google" id="ProtNLM"/>
    </source>
</evidence>
<gene>
    <name evidence="1" type="ORF">J2Z43_000107</name>
</gene>
<accession>A0ABS4E702</accession>
<name>A0ABS4E702_9FIRM</name>
<dbReference type="Proteomes" id="UP000767291">
    <property type="component" value="Unassembled WGS sequence"/>
</dbReference>
<evidence type="ECO:0000313" key="1">
    <source>
        <dbReference type="EMBL" id="MBP1853717.1"/>
    </source>
</evidence>
<sequence>MIKELGKLINNLNNMYPTFAMDIRKDEVEKNPSFFIYNDDGEITKAQTGTTQYLTNFYLSFFTRDQSTIDQIEIIEMCKKHALFFDRTELDHGKINNLDVEAKMVTFVFHHIDRVS</sequence>
<comment type="caution">
    <text evidence="1">The sequence shown here is derived from an EMBL/GenBank/DDBJ whole genome shotgun (WGS) entry which is preliminary data.</text>
</comment>
<protein>
    <recommendedName>
        <fullName evidence="3">Phage protein</fullName>
    </recommendedName>
</protein>